<keyword evidence="1" id="KW-0863">Zinc-finger</keyword>
<gene>
    <name evidence="5" type="ORF">NAEGRDRAFT_58467</name>
</gene>
<keyword evidence="1" id="KW-0479">Metal-binding</keyword>
<dbReference type="OrthoDB" id="10421533at2759"/>
<feature type="compositionally biased region" description="Polar residues" evidence="3">
    <location>
        <begin position="530"/>
        <end position="539"/>
    </location>
</feature>
<feature type="region of interest" description="Disordered" evidence="3">
    <location>
        <begin position="1"/>
        <end position="73"/>
    </location>
</feature>
<sequence>MPSTQPRKSVSFTLEDEFTFEDDEPKTSVNNNFSSFYDDDLSDGNRSPVLTNNSTIAPPSPELDFDEDLDNMSDYNYENKQYEENLSQSLSDILENDEKQVKTEIDELFDEYEKEQEEEEEVSVKSPILSIRFTAQPTQYTVSSPTVSSPGLSQYQKEQRNIYQYDDINQLSVPSQQSPKISQPVVEIVQNSTMQDDNEEESAFHKLDPSVKCNPENIPTTNCTENNSPKSPIIVGEQKTVPQPSQQQQLPQSNQQQTVIPDSQEIDIDFSQLEEALNQPETPNVNNSTIEEEVPKSSPIEILRSKIPSSPQKKKPLKLVQSYKDEIVCTPEFLPNPSNMDEIENSENSQMELVKLDPRPSSPSKPLSWREAIYKNRHAISPQKVTQPEKELVAIKDYFGLTTFQRGNNYSGEERIFEMTAELLEVQEGDELTFLSSKCWGTVEVPYQQSIVFEEQTMSIRKCVCSCPVETNCKHSCAALITWFNCKKKSIPYPTLDSVGKRLEETMSEMNRLRQELESLKKENEILKSSANSDYSSGSEDFDMKDASTPTKNHSGFISSNNFVTPTRDPSLLPSFISPSPASVDNSSLKRKRTDFSLDPNNKKIK</sequence>
<accession>D2VK92</accession>
<dbReference type="Proteomes" id="UP000006671">
    <property type="component" value="Unassembled WGS sequence"/>
</dbReference>
<dbReference type="GeneID" id="8862901"/>
<dbReference type="VEuPathDB" id="AmoebaDB:NAEGRDRAFT_58467"/>
<evidence type="ECO:0000256" key="2">
    <source>
        <dbReference type="SAM" id="Coils"/>
    </source>
</evidence>
<evidence type="ECO:0000313" key="6">
    <source>
        <dbReference type="Proteomes" id="UP000006671"/>
    </source>
</evidence>
<evidence type="ECO:0000256" key="1">
    <source>
        <dbReference type="PROSITE-ProRule" id="PRU00325"/>
    </source>
</evidence>
<dbReference type="KEGG" id="ngr:NAEGRDRAFT_58467"/>
<feature type="region of interest" description="Disordered" evidence="3">
    <location>
        <begin position="530"/>
        <end position="606"/>
    </location>
</feature>
<evidence type="ECO:0000256" key="3">
    <source>
        <dbReference type="SAM" id="MobiDB-lite"/>
    </source>
</evidence>
<dbReference type="InParanoid" id="D2VK92"/>
<dbReference type="GO" id="GO:0008270">
    <property type="term" value="F:zinc ion binding"/>
    <property type="evidence" value="ECO:0007669"/>
    <property type="project" value="UniProtKB-KW"/>
</dbReference>
<dbReference type="AlphaFoldDB" id="D2VK92"/>
<dbReference type="EMBL" id="GG738877">
    <property type="protein sequence ID" value="EFC42819.1"/>
    <property type="molecule type" value="Genomic_DNA"/>
</dbReference>
<feature type="coiled-coil region" evidence="2">
    <location>
        <begin position="91"/>
        <end position="125"/>
    </location>
</feature>
<feature type="domain" description="SWIM-type" evidence="4">
    <location>
        <begin position="447"/>
        <end position="484"/>
    </location>
</feature>
<dbReference type="RefSeq" id="XP_002675563.1">
    <property type="nucleotide sequence ID" value="XM_002675517.1"/>
</dbReference>
<evidence type="ECO:0000259" key="4">
    <source>
        <dbReference type="PROSITE" id="PS50966"/>
    </source>
</evidence>
<keyword evidence="1" id="KW-0862">Zinc</keyword>
<keyword evidence="6" id="KW-1185">Reference proteome</keyword>
<evidence type="ECO:0000313" key="5">
    <source>
        <dbReference type="EMBL" id="EFC42819.1"/>
    </source>
</evidence>
<keyword evidence="2" id="KW-0175">Coiled coil</keyword>
<feature type="compositionally biased region" description="Polar residues" evidence="3">
    <location>
        <begin position="44"/>
        <end position="57"/>
    </location>
</feature>
<feature type="compositionally biased region" description="Polar residues" evidence="3">
    <location>
        <begin position="136"/>
        <end position="156"/>
    </location>
</feature>
<proteinExistence type="predicted"/>
<protein>
    <recommendedName>
        <fullName evidence="4">SWIM-type domain-containing protein</fullName>
    </recommendedName>
</protein>
<reference evidence="5 6" key="1">
    <citation type="journal article" date="2010" name="Cell">
        <title>The genome of Naegleria gruberi illuminates early eukaryotic versatility.</title>
        <authorList>
            <person name="Fritz-Laylin L.K."/>
            <person name="Prochnik S.E."/>
            <person name="Ginger M.L."/>
            <person name="Dacks J.B."/>
            <person name="Carpenter M.L."/>
            <person name="Field M.C."/>
            <person name="Kuo A."/>
            <person name="Paredez A."/>
            <person name="Chapman J."/>
            <person name="Pham J."/>
            <person name="Shu S."/>
            <person name="Neupane R."/>
            <person name="Cipriano M."/>
            <person name="Mancuso J."/>
            <person name="Tu H."/>
            <person name="Salamov A."/>
            <person name="Lindquist E."/>
            <person name="Shapiro H."/>
            <person name="Lucas S."/>
            <person name="Grigoriev I.V."/>
            <person name="Cande W.Z."/>
            <person name="Fulton C."/>
            <person name="Rokhsar D.S."/>
            <person name="Dawson S.C."/>
        </authorList>
    </citation>
    <scope>NUCLEOTIDE SEQUENCE [LARGE SCALE GENOMIC DNA]</scope>
    <source>
        <strain evidence="5 6">NEG-M</strain>
    </source>
</reference>
<name>D2VK92_NAEGR</name>
<feature type="compositionally biased region" description="Acidic residues" evidence="3">
    <location>
        <begin position="14"/>
        <end position="24"/>
    </location>
</feature>
<feature type="compositionally biased region" description="Low complexity" evidence="3">
    <location>
        <begin position="242"/>
        <end position="257"/>
    </location>
</feature>
<dbReference type="InterPro" id="IPR007527">
    <property type="entry name" value="Znf_SWIM"/>
</dbReference>
<dbReference type="OMA" id="RSKIVAP"/>
<feature type="region of interest" description="Disordered" evidence="3">
    <location>
        <begin position="194"/>
        <end position="258"/>
    </location>
</feature>
<feature type="compositionally biased region" description="Polar residues" evidence="3">
    <location>
        <begin position="1"/>
        <end position="11"/>
    </location>
</feature>
<feature type="compositionally biased region" description="Low complexity" evidence="3">
    <location>
        <begin position="570"/>
        <end position="583"/>
    </location>
</feature>
<feature type="compositionally biased region" description="Polar residues" evidence="3">
    <location>
        <begin position="217"/>
        <end position="230"/>
    </location>
</feature>
<feature type="region of interest" description="Disordered" evidence="3">
    <location>
        <begin position="136"/>
        <end position="158"/>
    </location>
</feature>
<organism evidence="6">
    <name type="scientific">Naegleria gruberi</name>
    <name type="common">Amoeba</name>
    <dbReference type="NCBI Taxonomy" id="5762"/>
    <lineage>
        <taxon>Eukaryota</taxon>
        <taxon>Discoba</taxon>
        <taxon>Heterolobosea</taxon>
        <taxon>Tetramitia</taxon>
        <taxon>Eutetramitia</taxon>
        <taxon>Vahlkampfiidae</taxon>
        <taxon>Naegleria</taxon>
    </lineage>
</organism>
<feature type="coiled-coil region" evidence="2">
    <location>
        <begin position="496"/>
        <end position="530"/>
    </location>
</feature>
<dbReference type="PROSITE" id="PS50966">
    <property type="entry name" value="ZF_SWIM"/>
    <property type="match status" value="1"/>
</dbReference>
<feature type="compositionally biased region" description="Polar residues" evidence="3">
    <location>
        <begin position="548"/>
        <end position="565"/>
    </location>
</feature>